<dbReference type="Proteomes" id="UP001152888">
    <property type="component" value="Unassembled WGS sequence"/>
</dbReference>
<evidence type="ECO:0000256" key="3">
    <source>
        <dbReference type="ARBA" id="ARBA00023163"/>
    </source>
</evidence>
<evidence type="ECO:0000256" key="2">
    <source>
        <dbReference type="ARBA" id="ARBA00023015"/>
    </source>
</evidence>
<dbReference type="Pfam" id="PF07545">
    <property type="entry name" value="Vg_Tdu"/>
    <property type="match status" value="1"/>
</dbReference>
<dbReference type="EMBL" id="CAKOFQ010009720">
    <property type="protein sequence ID" value="CAH2018327.1"/>
    <property type="molecule type" value="Genomic_DNA"/>
</dbReference>
<evidence type="ECO:0000256" key="5">
    <source>
        <dbReference type="SAM" id="MobiDB-lite"/>
    </source>
</evidence>
<comment type="caution">
    <text evidence="6">The sequence shown here is derived from an EMBL/GenBank/DDBJ whole genome shotgun (WGS) entry which is preliminary data.</text>
</comment>
<evidence type="ECO:0000256" key="4">
    <source>
        <dbReference type="ARBA" id="ARBA00023242"/>
    </source>
</evidence>
<evidence type="ECO:0000256" key="1">
    <source>
        <dbReference type="ARBA" id="ARBA00004123"/>
    </source>
</evidence>
<name>A0A9P0VRV6_ACAOB</name>
<dbReference type="GO" id="GO:0005634">
    <property type="term" value="C:nucleus"/>
    <property type="evidence" value="ECO:0007669"/>
    <property type="project" value="UniProtKB-SubCell"/>
</dbReference>
<dbReference type="InterPro" id="IPR011520">
    <property type="entry name" value="Vg_fam"/>
</dbReference>
<comment type="subcellular location">
    <subcellularLocation>
        <location evidence="1">Nucleus</location>
    </subcellularLocation>
</comment>
<keyword evidence="2" id="KW-0805">Transcription regulation</keyword>
<reference evidence="6" key="1">
    <citation type="submission" date="2022-03" db="EMBL/GenBank/DDBJ databases">
        <authorList>
            <person name="Sayadi A."/>
        </authorList>
    </citation>
    <scope>NUCLEOTIDE SEQUENCE</scope>
</reference>
<dbReference type="AlphaFoldDB" id="A0A9P0VRV6"/>
<feature type="compositionally biased region" description="Acidic residues" evidence="5">
    <location>
        <begin position="1"/>
        <end position="10"/>
    </location>
</feature>
<sequence>MAAPDDDDSQEGASGGGGSRAQYVSATASSLPLPGDAASVVDEHFSRALDKTATHAKDSGNYKVSWLNVSYFQFVSKTASIEDDRKVK</sequence>
<dbReference type="OrthoDB" id="10069705at2759"/>
<organism evidence="6 7">
    <name type="scientific">Acanthoscelides obtectus</name>
    <name type="common">Bean weevil</name>
    <name type="synonym">Bruchus obtectus</name>
    <dbReference type="NCBI Taxonomy" id="200917"/>
    <lineage>
        <taxon>Eukaryota</taxon>
        <taxon>Metazoa</taxon>
        <taxon>Ecdysozoa</taxon>
        <taxon>Arthropoda</taxon>
        <taxon>Hexapoda</taxon>
        <taxon>Insecta</taxon>
        <taxon>Pterygota</taxon>
        <taxon>Neoptera</taxon>
        <taxon>Endopterygota</taxon>
        <taxon>Coleoptera</taxon>
        <taxon>Polyphaga</taxon>
        <taxon>Cucujiformia</taxon>
        <taxon>Chrysomeloidea</taxon>
        <taxon>Chrysomelidae</taxon>
        <taxon>Bruchinae</taxon>
        <taxon>Bruchini</taxon>
        <taxon>Acanthoscelides</taxon>
    </lineage>
</organism>
<protein>
    <submittedName>
        <fullName evidence="6">Uncharacterized protein</fullName>
    </submittedName>
</protein>
<proteinExistence type="predicted"/>
<feature type="region of interest" description="Disordered" evidence="5">
    <location>
        <begin position="1"/>
        <end position="27"/>
    </location>
</feature>
<evidence type="ECO:0000313" key="6">
    <source>
        <dbReference type="EMBL" id="CAH2018327.1"/>
    </source>
</evidence>
<evidence type="ECO:0000313" key="7">
    <source>
        <dbReference type="Proteomes" id="UP001152888"/>
    </source>
</evidence>
<gene>
    <name evidence="6" type="ORF">ACAOBT_LOCUS36568</name>
</gene>
<keyword evidence="3" id="KW-0804">Transcription</keyword>
<accession>A0A9P0VRV6</accession>
<keyword evidence="4" id="KW-0539">Nucleus</keyword>
<dbReference type="GO" id="GO:0006355">
    <property type="term" value="P:regulation of DNA-templated transcription"/>
    <property type="evidence" value="ECO:0007669"/>
    <property type="project" value="InterPro"/>
</dbReference>
<keyword evidence="7" id="KW-1185">Reference proteome</keyword>